<evidence type="ECO:0000256" key="2">
    <source>
        <dbReference type="ARBA" id="ARBA00004141"/>
    </source>
</evidence>
<dbReference type="Pfam" id="PF02163">
    <property type="entry name" value="Peptidase_M50"/>
    <property type="match status" value="1"/>
</dbReference>
<evidence type="ECO:0000256" key="11">
    <source>
        <dbReference type="SAM" id="Phobius"/>
    </source>
</evidence>
<dbReference type="PANTHER" id="PTHR42837:SF2">
    <property type="entry name" value="MEMBRANE METALLOPROTEASE ARASP2, CHLOROPLASTIC-RELATED"/>
    <property type="match status" value="1"/>
</dbReference>
<keyword evidence="10 11" id="KW-0472">Membrane</keyword>
<dbReference type="InterPro" id="IPR036034">
    <property type="entry name" value="PDZ_sf"/>
</dbReference>
<dbReference type="GO" id="GO:0016020">
    <property type="term" value="C:membrane"/>
    <property type="evidence" value="ECO:0007669"/>
    <property type="project" value="UniProtKB-SubCell"/>
</dbReference>
<evidence type="ECO:0000256" key="3">
    <source>
        <dbReference type="ARBA" id="ARBA00007931"/>
    </source>
</evidence>
<evidence type="ECO:0000256" key="6">
    <source>
        <dbReference type="ARBA" id="ARBA00022801"/>
    </source>
</evidence>
<feature type="transmembrane region" description="Helical" evidence="11">
    <location>
        <begin position="89"/>
        <end position="113"/>
    </location>
</feature>
<keyword evidence="6" id="KW-0378">Hydrolase</keyword>
<name>A0AA42DP29_9FIRM</name>
<evidence type="ECO:0000256" key="5">
    <source>
        <dbReference type="ARBA" id="ARBA00022692"/>
    </source>
</evidence>
<protein>
    <submittedName>
        <fullName evidence="13">M50 family metallopeptidase</fullName>
    </submittedName>
</protein>
<feature type="transmembrane region" description="Helical" evidence="11">
    <location>
        <begin position="315"/>
        <end position="334"/>
    </location>
</feature>
<dbReference type="EMBL" id="JAQIFT010000049">
    <property type="protein sequence ID" value="MDA3732624.1"/>
    <property type="molecule type" value="Genomic_DNA"/>
</dbReference>
<evidence type="ECO:0000256" key="1">
    <source>
        <dbReference type="ARBA" id="ARBA00001947"/>
    </source>
</evidence>
<evidence type="ECO:0000256" key="9">
    <source>
        <dbReference type="ARBA" id="ARBA00023049"/>
    </source>
</evidence>
<comment type="subcellular location">
    <subcellularLocation>
        <location evidence="2">Membrane</location>
        <topology evidence="2">Multi-pass membrane protein</topology>
    </subcellularLocation>
</comment>
<dbReference type="CDD" id="cd06163">
    <property type="entry name" value="S2P-M50_PDZ_RseP-like"/>
    <property type="match status" value="1"/>
</dbReference>
<dbReference type="SUPFAM" id="SSF50156">
    <property type="entry name" value="PDZ domain-like"/>
    <property type="match status" value="1"/>
</dbReference>
<dbReference type="Pfam" id="PF17820">
    <property type="entry name" value="PDZ_6"/>
    <property type="match status" value="1"/>
</dbReference>
<evidence type="ECO:0000256" key="4">
    <source>
        <dbReference type="ARBA" id="ARBA00022670"/>
    </source>
</evidence>
<dbReference type="PROSITE" id="PS50106">
    <property type="entry name" value="PDZ"/>
    <property type="match status" value="1"/>
</dbReference>
<comment type="cofactor">
    <cofactor evidence="1">
        <name>Zn(2+)</name>
        <dbReference type="ChEBI" id="CHEBI:29105"/>
    </cofactor>
</comment>
<keyword evidence="9" id="KW-0482">Metalloprotease</keyword>
<keyword evidence="5 11" id="KW-0812">Transmembrane</keyword>
<dbReference type="AlphaFoldDB" id="A0AA42DP29"/>
<dbReference type="GO" id="GO:0006508">
    <property type="term" value="P:proteolysis"/>
    <property type="evidence" value="ECO:0007669"/>
    <property type="project" value="UniProtKB-KW"/>
</dbReference>
<dbReference type="RefSeq" id="WP_053983897.1">
    <property type="nucleotide sequence ID" value="NZ_JAQIFT010000049.1"/>
</dbReference>
<reference evidence="13" key="1">
    <citation type="journal article" date="2023" name="Int. J. Syst. Evol. Microbiol.">
        <title>&lt;i&gt;Holtiella tumoricola&lt;/i&gt; gen. nov. sp. nov., isolated from a human clinical sample.</title>
        <authorList>
            <person name="Allen-Vercoe E."/>
            <person name="Daigneault M.C."/>
            <person name="Vancuren S.J."/>
            <person name="Cochrane K."/>
            <person name="O'Neal L.L."/>
            <person name="Sankaranarayanan K."/>
            <person name="Lawson P.A."/>
        </authorList>
    </citation>
    <scope>NUCLEOTIDE SEQUENCE</scope>
    <source>
        <strain evidence="13">CC70A</strain>
    </source>
</reference>
<evidence type="ECO:0000256" key="10">
    <source>
        <dbReference type="ARBA" id="ARBA00023136"/>
    </source>
</evidence>
<organism evidence="13 14">
    <name type="scientific">Holtiella tumoricola</name>
    <dbReference type="NCBI Taxonomy" id="3018743"/>
    <lineage>
        <taxon>Bacteria</taxon>
        <taxon>Bacillati</taxon>
        <taxon>Bacillota</taxon>
        <taxon>Clostridia</taxon>
        <taxon>Lachnospirales</taxon>
        <taxon>Cellulosilyticaceae</taxon>
        <taxon>Holtiella</taxon>
    </lineage>
</organism>
<proteinExistence type="inferred from homology"/>
<evidence type="ECO:0000313" key="14">
    <source>
        <dbReference type="Proteomes" id="UP001169242"/>
    </source>
</evidence>
<dbReference type="SMART" id="SM00228">
    <property type="entry name" value="PDZ"/>
    <property type="match status" value="1"/>
</dbReference>
<dbReference type="InterPro" id="IPR008915">
    <property type="entry name" value="Peptidase_M50"/>
</dbReference>
<dbReference type="Gene3D" id="2.30.42.10">
    <property type="match status" value="1"/>
</dbReference>
<dbReference type="InterPro" id="IPR041489">
    <property type="entry name" value="PDZ_6"/>
</dbReference>
<comment type="caution">
    <text evidence="13">The sequence shown here is derived from an EMBL/GenBank/DDBJ whole genome shotgun (WGS) entry which is preliminary data.</text>
</comment>
<evidence type="ECO:0000259" key="12">
    <source>
        <dbReference type="PROSITE" id="PS50106"/>
    </source>
</evidence>
<dbReference type="GO" id="GO:0004222">
    <property type="term" value="F:metalloendopeptidase activity"/>
    <property type="evidence" value="ECO:0007669"/>
    <property type="project" value="InterPro"/>
</dbReference>
<dbReference type="PANTHER" id="PTHR42837">
    <property type="entry name" value="REGULATOR OF SIGMA-E PROTEASE RSEP"/>
    <property type="match status" value="1"/>
</dbReference>
<feature type="domain" description="PDZ" evidence="12">
    <location>
        <begin position="111"/>
        <end position="186"/>
    </location>
</feature>
<evidence type="ECO:0000313" key="13">
    <source>
        <dbReference type="EMBL" id="MDA3732624.1"/>
    </source>
</evidence>
<keyword evidence="4" id="KW-0645">Protease</keyword>
<sequence length="342" mass="37595">MSKIIMIVLMFALIVLIHELGHFLAARFFKVRVNEFAIGMGPKLFGIQKGDTLYSIRALPLGGFCAIEGEGGDSYEEDSMMSKKPWQKFIIFIAGAVMNFLLAWVIFASIIGYTGTASNTVSFVEPNSPAYEAGLKEGDMIVAINGNKTKDFVAIKEQLGTSADAHTFQVIESNKAEKTLTIEPKQVEDGRYMYGFRPGKAAASFVDIVWGGLRDSVMVVVQIFQTFIMLITGEVPVQELAGIVGVVQISSDMWNEGMKQGMMTAIMTIVNLAGLLSANLAVFNLLPLPALDGGRIVFTIIEMIRRKPVDPEKEGMVHTIGFILLMVLMVFVLFNDLRRVFG</sequence>
<keyword evidence="14" id="KW-1185">Reference proteome</keyword>
<keyword evidence="8 11" id="KW-1133">Transmembrane helix</keyword>
<dbReference type="InterPro" id="IPR001478">
    <property type="entry name" value="PDZ"/>
</dbReference>
<accession>A0AA42DP29</accession>
<dbReference type="InterPro" id="IPR004387">
    <property type="entry name" value="Pept_M50_Zn"/>
</dbReference>
<evidence type="ECO:0000256" key="8">
    <source>
        <dbReference type="ARBA" id="ARBA00022989"/>
    </source>
</evidence>
<dbReference type="Proteomes" id="UP001169242">
    <property type="component" value="Unassembled WGS sequence"/>
</dbReference>
<evidence type="ECO:0000256" key="7">
    <source>
        <dbReference type="ARBA" id="ARBA00022833"/>
    </source>
</evidence>
<feature type="transmembrane region" description="Helical" evidence="11">
    <location>
        <begin position="263"/>
        <end position="286"/>
    </location>
</feature>
<gene>
    <name evidence="13" type="ORF">PBV87_14115</name>
</gene>
<comment type="similarity">
    <text evidence="3">Belongs to the peptidase M50B family.</text>
</comment>
<keyword evidence="7" id="KW-0862">Zinc</keyword>